<evidence type="ECO:0000313" key="2">
    <source>
        <dbReference type="Proteomes" id="UP000003544"/>
    </source>
</evidence>
<comment type="caution">
    <text evidence="1">The sequence shown here is derived from an EMBL/GenBank/DDBJ whole genome shotgun (WGS) entry which is preliminary data.</text>
</comment>
<organism evidence="1 2">
    <name type="scientific">Methylophaga aminisulfidivorans MP</name>
    <dbReference type="NCBI Taxonomy" id="1026882"/>
    <lineage>
        <taxon>Bacteria</taxon>
        <taxon>Pseudomonadati</taxon>
        <taxon>Pseudomonadota</taxon>
        <taxon>Gammaproteobacteria</taxon>
        <taxon>Thiotrichales</taxon>
        <taxon>Piscirickettsiaceae</taxon>
        <taxon>Methylophaga</taxon>
    </lineage>
</organism>
<proteinExistence type="predicted"/>
<reference evidence="1 2" key="1">
    <citation type="journal article" date="2011" name="J. Bacteriol.">
        <title>Draft genome sequence of Methylophaga aminisulfidivorans MP T.</title>
        <authorList>
            <person name="Han G.H."/>
            <person name="Kim W."/>
            <person name="Chun J."/>
            <person name="Kim S.W."/>
        </authorList>
    </citation>
    <scope>NUCLEOTIDE SEQUENCE [LARGE SCALE GENOMIC DNA]</scope>
    <source>
        <strain evidence="2">MP(T)</strain>
    </source>
</reference>
<evidence type="ECO:0000313" key="1">
    <source>
        <dbReference type="EMBL" id="EGL53844.1"/>
    </source>
</evidence>
<gene>
    <name evidence="1" type="ORF">MAMP_00069</name>
</gene>
<dbReference type="EMBL" id="AFIG01000002">
    <property type="protein sequence ID" value="EGL53844.1"/>
    <property type="molecule type" value="Genomic_DNA"/>
</dbReference>
<dbReference type="AlphaFoldDB" id="F5T0K2"/>
<name>F5T0K2_9GAMM</name>
<sequence length="39" mass="4185">MFSMVVLGTDVQTMGGFDDSEIAIAKALDLMGNNINDIH</sequence>
<dbReference type="Proteomes" id="UP000003544">
    <property type="component" value="Unassembled WGS sequence"/>
</dbReference>
<keyword evidence="2" id="KW-1185">Reference proteome</keyword>
<protein>
    <submittedName>
        <fullName evidence="1">Uncharacterized protein</fullName>
    </submittedName>
</protein>
<accession>F5T0K2</accession>
<dbReference type="STRING" id="1026882.MAMP_00069"/>